<dbReference type="EMBL" id="KZ678376">
    <property type="protein sequence ID" value="PSS03235.1"/>
    <property type="molecule type" value="Genomic_DNA"/>
</dbReference>
<feature type="region of interest" description="Disordered" evidence="1">
    <location>
        <begin position="1110"/>
        <end position="1139"/>
    </location>
</feature>
<evidence type="ECO:0000313" key="2">
    <source>
        <dbReference type="EMBL" id="PSS03235.1"/>
    </source>
</evidence>
<feature type="region of interest" description="Disordered" evidence="1">
    <location>
        <begin position="1314"/>
        <end position="1354"/>
    </location>
</feature>
<feature type="compositionally biased region" description="Basic residues" evidence="1">
    <location>
        <begin position="203"/>
        <end position="213"/>
    </location>
</feature>
<reference evidence="2 3" key="1">
    <citation type="journal article" date="2018" name="Mycol. Prog.">
        <title>Coniella lustricola, a new species from submerged detritus.</title>
        <authorList>
            <person name="Raudabaugh D.B."/>
            <person name="Iturriaga T."/>
            <person name="Carver A."/>
            <person name="Mondo S."/>
            <person name="Pangilinan J."/>
            <person name="Lipzen A."/>
            <person name="He G."/>
            <person name="Amirebrahimi M."/>
            <person name="Grigoriev I.V."/>
            <person name="Miller A.N."/>
        </authorList>
    </citation>
    <scope>NUCLEOTIDE SEQUENCE [LARGE SCALE GENOMIC DNA]</scope>
    <source>
        <strain evidence="2 3">B22-T-1</strain>
    </source>
</reference>
<dbReference type="Proteomes" id="UP000241462">
    <property type="component" value="Unassembled WGS sequence"/>
</dbReference>
<name>A0A2T3ALI7_9PEZI</name>
<feature type="region of interest" description="Disordered" evidence="1">
    <location>
        <begin position="132"/>
        <end position="216"/>
    </location>
</feature>
<sequence length="1422" mass="157363">MQQPPELNAQDRRSDVDGFVKTNSKDGNEIKPSTAKTIDKHSTAVGARVQTIDEVARQRGQYKRKSLQNSTTDGLSMHPLDLRAEETQMPDLARLDTELRRRSIRRLPRSNERLAARRDREALGDLATFLRTVTPPPTNLMSIPDPASSSSGESSLKRTRSSKRRSGIKRAFGLLMRRGSAKKQKPAAKRQVAAGSAPARQPSTKKKTKKRPPQIKLPDSAVAGRTVGGFRHIAISIPIEYDHLSPQPRHHSQVRRKRSQSFSAPHTSSRLLADSIVRPETAIGSSSYRASHLGPVFEEVDGLSAAPRAENVDRGYIQGETATARKVRLSSRHTFGTLHEEIRSTNVIPESASLLLPPRTSEDRRAAAHQEALEALISGAPWTAAPGSPSYRASASAYSAGLVRPVSAYSFRSFTSERAASPPPPVQHNPAAVRTHHYQHSGSSGKRRRYVGERGQNDSIDSSMDQTFRESIFSDLSCIESNNTNGSFDTPTPMVRKAQPARRFEGADIVECASPRTSSEARRGSRSREGQEITNVIGRDEGSIAGRISQASINMARPPIEVPPTFAARNNSFRSAAKTQSVPRQAQADVNEGASVLLLGERRRTELLAVEEDNDFDLNSSPHSDIERNDEFDELFPGLKPEAGANDDPDSTRIGNIRFPPLPPDRKSSKKPAAKLVATRDLNTESEAPFRQRLQETEQELNSTQISEQQHGIRSTTLSRKQRFEQLRKALERPDAQPSDLLWERRLSISSNGSADSGLAVQPRRHLAHDQILFLDPVTPITPKNLKPATTKATLKLSDILTVANVAPSSPYSTYQPRLPSVPFSISTEETSATVVQTSSLAMQEEYHEPTTPPGSHPYSASITSHFSDADADRSPVYNVSLVPPKRAKPSLVRRFSSASYSQGLRESSLPRPKTAGKRSMTSEKNFFAGAATGAATTPQRFPVLGSGSNNDADVVITEQDVREKSAFKMTRSQIFEKYEALREKQTRDMERRLRRLEDTEDHWLASMLPLLTDLNKIITRLHLNDEEGQVRDAIEAACGSGGPSHDSGPRFPVRRQPWSTRSGVVEGTQPQLPPPPHHSSQFYYGHHERNDWNTEDMYRRIPERHRPFHFEQRPTSKSNPHSGHHSQIRKAARRNRWSTPTVPTILNYDLGKPSASDLPFRDRVSAGSASAIDQENAWSSAMSVPDSRTQSIQGPRLFRDIELMAPRDVPEHSFSSSLKDMLSSSCSFPSGAGSDAGSDAAGEGVGESSAPAPDDIMTTGTLMDESLEMTWPRRPSFDSISSLETYDGTSSGSCEVPVSLQRRYFHHHHYHHYDQQRDYDEGYEEEEDGHEGEMGNSHQLNDNDDDGYRGYDDDRHSLAAPCCASSTPSVEGIEPLMRELQAAGSRLSGESHGYEEIGDDEVRKMRQRPGPRAVVNFRAFN</sequence>
<feature type="compositionally biased region" description="Acidic residues" evidence="1">
    <location>
        <begin position="1322"/>
        <end position="1331"/>
    </location>
</feature>
<dbReference type="OrthoDB" id="5417386at2759"/>
<organism evidence="2 3">
    <name type="scientific">Coniella lustricola</name>
    <dbReference type="NCBI Taxonomy" id="2025994"/>
    <lineage>
        <taxon>Eukaryota</taxon>
        <taxon>Fungi</taxon>
        <taxon>Dikarya</taxon>
        <taxon>Ascomycota</taxon>
        <taxon>Pezizomycotina</taxon>
        <taxon>Sordariomycetes</taxon>
        <taxon>Sordariomycetidae</taxon>
        <taxon>Diaporthales</taxon>
        <taxon>Schizoparmaceae</taxon>
        <taxon>Coniella</taxon>
    </lineage>
</organism>
<feature type="region of interest" description="Disordered" evidence="1">
    <location>
        <begin position="1"/>
        <end position="34"/>
    </location>
</feature>
<evidence type="ECO:0000313" key="3">
    <source>
        <dbReference type="Proteomes" id="UP000241462"/>
    </source>
</evidence>
<feature type="region of interest" description="Disordered" evidence="1">
    <location>
        <begin position="416"/>
        <end position="450"/>
    </location>
</feature>
<evidence type="ECO:0000256" key="1">
    <source>
        <dbReference type="SAM" id="MobiDB-lite"/>
    </source>
</evidence>
<feature type="compositionally biased region" description="Basic and acidic residues" evidence="1">
    <location>
        <begin position="9"/>
        <end position="29"/>
    </location>
</feature>
<feature type="region of interest" description="Disordered" evidence="1">
    <location>
        <begin position="244"/>
        <end position="267"/>
    </location>
</feature>
<feature type="region of interest" description="Disordered" evidence="1">
    <location>
        <begin position="1226"/>
        <end position="1259"/>
    </location>
</feature>
<feature type="region of interest" description="Disordered" evidence="1">
    <location>
        <begin position="843"/>
        <end position="864"/>
    </location>
</feature>
<feature type="region of interest" description="Disordered" evidence="1">
    <location>
        <begin position="59"/>
        <end position="87"/>
    </location>
</feature>
<gene>
    <name evidence="2" type="ORF">BD289DRAFT_219257</name>
</gene>
<feature type="compositionally biased region" description="Basic residues" evidence="1">
    <location>
        <begin position="248"/>
        <end position="259"/>
    </location>
</feature>
<feature type="compositionally biased region" description="Low complexity" evidence="1">
    <location>
        <begin position="1226"/>
        <end position="1253"/>
    </location>
</feature>
<feature type="compositionally biased region" description="Basic residues" evidence="1">
    <location>
        <begin position="434"/>
        <end position="449"/>
    </location>
</feature>
<feature type="compositionally biased region" description="Low complexity" evidence="1">
    <location>
        <begin position="142"/>
        <end position="154"/>
    </location>
</feature>
<feature type="compositionally biased region" description="Basic residues" evidence="1">
    <location>
        <begin position="157"/>
        <end position="168"/>
    </location>
</feature>
<keyword evidence="3" id="KW-1185">Reference proteome</keyword>
<accession>A0A2T3ALI7</accession>
<proteinExistence type="predicted"/>
<feature type="region of interest" description="Disordered" evidence="1">
    <location>
        <begin position="902"/>
        <end position="921"/>
    </location>
</feature>
<feature type="region of interest" description="Disordered" evidence="1">
    <location>
        <begin position="636"/>
        <end position="688"/>
    </location>
</feature>
<feature type="compositionally biased region" description="Basic residues" evidence="1">
    <location>
        <begin position="179"/>
        <end position="188"/>
    </location>
</feature>
<feature type="compositionally biased region" description="Basic residues" evidence="1">
    <location>
        <begin position="1123"/>
        <end position="1137"/>
    </location>
</feature>
<protein>
    <submittedName>
        <fullName evidence="2">Uncharacterized protein</fullName>
    </submittedName>
</protein>
<dbReference type="InParanoid" id="A0A2T3ALI7"/>